<evidence type="ECO:0000313" key="2">
    <source>
        <dbReference type="Proteomes" id="UP000052237"/>
    </source>
</evidence>
<gene>
    <name evidence="1" type="ORF">ERS686654_00304</name>
</gene>
<dbReference type="Proteomes" id="UP000052237">
    <property type="component" value="Unassembled WGS sequence"/>
</dbReference>
<protein>
    <submittedName>
        <fullName evidence="1">Protein of uncharacterized function (DUF1353)</fullName>
    </submittedName>
</protein>
<reference evidence="1 2" key="1">
    <citation type="submission" date="2015-11" db="EMBL/GenBank/DDBJ databases">
        <authorList>
            <consortium name="Pathogen Informatics"/>
        </authorList>
    </citation>
    <scope>NUCLEOTIDE SEQUENCE [LARGE SCALE GENOMIC DNA]</scope>
    <source>
        <strain evidence="1 2">006A-0059</strain>
    </source>
</reference>
<evidence type="ECO:0000313" key="1">
    <source>
        <dbReference type="EMBL" id="CUU71066.1"/>
    </source>
</evidence>
<accession>A0A0S4RB22</accession>
<dbReference type="EMBL" id="FAVB01000001">
    <property type="protein sequence ID" value="CUU71066.1"/>
    <property type="molecule type" value="Genomic_DNA"/>
</dbReference>
<proteinExistence type="predicted"/>
<dbReference type="RefSeq" id="WP_081315679.1">
    <property type="nucleotide sequence ID" value="NZ_FAVB01000001.1"/>
</dbReference>
<name>A0A0S4RB22_CAMHY</name>
<comment type="caution">
    <text evidence="1">The sequence shown here is derived from an EMBL/GenBank/DDBJ whole genome shotgun (WGS) entry which is preliminary data.</text>
</comment>
<keyword evidence="2" id="KW-1185">Reference proteome</keyword>
<dbReference type="InterPro" id="IPR010767">
    <property type="entry name" value="Phage_CGC-2007_Cje0229"/>
</dbReference>
<organism evidence="1 2">
    <name type="scientific">Campylobacter hyointestinalis subsp. hyointestinalis</name>
    <dbReference type="NCBI Taxonomy" id="91352"/>
    <lineage>
        <taxon>Bacteria</taxon>
        <taxon>Pseudomonadati</taxon>
        <taxon>Campylobacterota</taxon>
        <taxon>Epsilonproteobacteria</taxon>
        <taxon>Campylobacterales</taxon>
        <taxon>Campylobacteraceae</taxon>
        <taxon>Campylobacter</taxon>
    </lineage>
</organism>
<sequence length="134" mass="15642">MSGISRPVLKPCSKDRFELVENYSYKALSIPKGFQTNGANIPRIFWSIFPPNSPEYISAVVVHDYLCDKAKNKQDYKEADEIFYAMLKSLEVARWKARLFYLACRAWHSSSLLILKCGKEFYRYRASCFMSCRK</sequence>
<dbReference type="AlphaFoldDB" id="A0A0S4RB22"/>
<dbReference type="Pfam" id="PF07087">
    <property type="entry name" value="DUF1353"/>
    <property type="match status" value="1"/>
</dbReference>